<feature type="compositionally biased region" description="Low complexity" evidence="1">
    <location>
        <begin position="111"/>
        <end position="124"/>
    </location>
</feature>
<dbReference type="OrthoDB" id="8960082at2759"/>
<accession>A0A3B3RU14</accession>
<dbReference type="KEGG" id="pki:111844036"/>
<feature type="region of interest" description="Disordered" evidence="1">
    <location>
        <begin position="296"/>
        <end position="419"/>
    </location>
</feature>
<feature type="compositionally biased region" description="Basic residues" evidence="1">
    <location>
        <begin position="371"/>
        <end position="380"/>
    </location>
</feature>
<feature type="compositionally biased region" description="Polar residues" evidence="1">
    <location>
        <begin position="551"/>
        <end position="572"/>
    </location>
</feature>
<feature type="compositionally biased region" description="Basic and acidic residues" evidence="1">
    <location>
        <begin position="596"/>
        <end position="607"/>
    </location>
</feature>
<feature type="compositionally biased region" description="Basic and acidic residues" evidence="1">
    <location>
        <begin position="179"/>
        <end position="206"/>
    </location>
</feature>
<feature type="compositionally biased region" description="Basic and acidic residues" evidence="1">
    <location>
        <begin position="218"/>
        <end position="236"/>
    </location>
</feature>
<feature type="compositionally biased region" description="Polar residues" evidence="1">
    <location>
        <begin position="531"/>
        <end position="544"/>
    </location>
</feature>
<dbReference type="Ensembl" id="ENSPKIT00000001845.1">
    <property type="protein sequence ID" value="ENSPKIP00000021216.1"/>
    <property type="gene ID" value="ENSPKIG00000005709.1"/>
</dbReference>
<feature type="compositionally biased region" description="Basic and acidic residues" evidence="1">
    <location>
        <begin position="461"/>
        <end position="484"/>
    </location>
</feature>
<feature type="compositionally biased region" description="Basic and acidic residues" evidence="1">
    <location>
        <begin position="129"/>
        <end position="169"/>
    </location>
</feature>
<feature type="compositionally biased region" description="Basic and acidic residues" evidence="1">
    <location>
        <begin position="503"/>
        <end position="523"/>
    </location>
</feature>
<dbReference type="AlphaFoldDB" id="A0A3B3RU14"/>
<evidence type="ECO:0000313" key="2">
    <source>
        <dbReference type="Ensembl" id="ENSPKIP00000021216.1"/>
    </source>
</evidence>
<feature type="compositionally biased region" description="Basic and acidic residues" evidence="1">
    <location>
        <begin position="396"/>
        <end position="419"/>
    </location>
</feature>
<feature type="compositionally biased region" description="Basic and acidic residues" evidence="1">
    <location>
        <begin position="329"/>
        <end position="346"/>
    </location>
</feature>
<reference evidence="2" key="1">
    <citation type="submission" date="2025-08" db="UniProtKB">
        <authorList>
            <consortium name="Ensembl"/>
        </authorList>
    </citation>
    <scope>IDENTIFICATION</scope>
</reference>
<evidence type="ECO:0000256" key="1">
    <source>
        <dbReference type="SAM" id="MobiDB-lite"/>
    </source>
</evidence>
<feature type="compositionally biased region" description="Polar residues" evidence="1">
    <location>
        <begin position="486"/>
        <end position="495"/>
    </location>
</feature>
<feature type="compositionally biased region" description="Basic and acidic residues" evidence="1">
    <location>
        <begin position="631"/>
        <end position="642"/>
    </location>
</feature>
<reference evidence="2" key="2">
    <citation type="submission" date="2025-09" db="UniProtKB">
        <authorList>
            <consortium name="Ensembl"/>
        </authorList>
    </citation>
    <scope>IDENTIFICATION</scope>
</reference>
<feature type="compositionally biased region" description="Basic and acidic residues" evidence="1">
    <location>
        <begin position="251"/>
        <end position="280"/>
    </location>
</feature>
<evidence type="ECO:0000313" key="3">
    <source>
        <dbReference type="Proteomes" id="UP000261540"/>
    </source>
</evidence>
<feature type="region of interest" description="Disordered" evidence="1">
    <location>
        <begin position="431"/>
        <end position="642"/>
    </location>
</feature>
<feature type="region of interest" description="Disordered" evidence="1">
    <location>
        <begin position="1"/>
        <end position="283"/>
    </location>
</feature>
<name>A0A3B3RU14_9TELE</name>
<organism evidence="2 3">
    <name type="scientific">Paramormyrops kingsleyae</name>
    <dbReference type="NCBI Taxonomy" id="1676925"/>
    <lineage>
        <taxon>Eukaryota</taxon>
        <taxon>Metazoa</taxon>
        <taxon>Chordata</taxon>
        <taxon>Craniata</taxon>
        <taxon>Vertebrata</taxon>
        <taxon>Euteleostomi</taxon>
        <taxon>Actinopterygii</taxon>
        <taxon>Neopterygii</taxon>
        <taxon>Teleostei</taxon>
        <taxon>Osteoglossocephala</taxon>
        <taxon>Osteoglossomorpha</taxon>
        <taxon>Osteoglossiformes</taxon>
        <taxon>Mormyridae</taxon>
        <taxon>Paramormyrops</taxon>
    </lineage>
</organism>
<dbReference type="Proteomes" id="UP000261540">
    <property type="component" value="Unplaced"/>
</dbReference>
<feature type="compositionally biased region" description="Polar residues" evidence="1">
    <location>
        <begin position="580"/>
        <end position="590"/>
    </location>
</feature>
<dbReference type="GeneTree" id="ENSGT00670000099420"/>
<proteinExistence type="predicted"/>
<protein>
    <submittedName>
        <fullName evidence="2">Si:ch211-137a8.4</fullName>
    </submittedName>
</protein>
<dbReference type="STRING" id="1676925.ENSPKIP00000021216"/>
<keyword evidence="3" id="KW-1185">Reference proteome</keyword>
<sequence length="642" mass="70126">MAAVTCNDPVEEDGLEGAEMKPINLESSTGQSEEQKPTDEVTQSTEQQLGDGKTKPTSEKIWGSFLKNSGKLGKVMVGKKKKDIGNTEANVEGPEQEKSTALCPVKEGEEGSLPPSSSAEGSGPQKQCNNKEPEKQEDEATAKEQKPSSSNKDVKPKQGEKSSVRDFIRKPVSRIFSHKSTEKKDLANEAQTEKKTRSRSLDRMEDTEACCSATDPTDDSKAAGEAHGLIPHERKAWHSFKKFMPQKNVKKSNEDSKDLEGAEASHGDAGESESKVDHTGQKKWKLKRSWTFQGLKRDPSMTGIHKSKGADKGEQITGDVDQGTVALCEDGKLPGEAEAEDKAHAEQEEEVSTTQRAKSTDHHASEIWTSFKKRVTPKSKKSVDHVTVTEEDQTDADEHNEAQACQEEVKVSKQTEKKTHFNRAVSLKNFLLRKGKSASMDIGEAVVEQKDGNGESAGDAPDDKDGKVRECESQNLENVKHDEDSANQMTVSDLPTGNEEESEVKANKSTNEEEKHSDLEPKPPENPPQAAATSQDSSSVNGTASKEVCQENESSPEDNSSIPEVECAQSSAEGKEESIQDTTGHKTVSLENAEEEINKVETCHQESEVQDENDCSSRPKDDENLNQEQPSDSKHSSDSPAP</sequence>